<keyword evidence="3 8" id="KW-0808">Transferase</keyword>
<dbReference type="Gene3D" id="3.40.50.300">
    <property type="entry name" value="P-loop containing nucleotide triphosphate hydrolases"/>
    <property type="match status" value="1"/>
</dbReference>
<evidence type="ECO:0000256" key="1">
    <source>
        <dbReference type="ARBA" id="ARBA00009018"/>
    </source>
</evidence>
<keyword evidence="2 8" id="KW-0963">Cytoplasm</keyword>
<dbReference type="RefSeq" id="WP_129182049.1">
    <property type="nucleotide sequence ID" value="NZ_JAGIOG010000001.1"/>
</dbReference>
<protein>
    <recommendedName>
        <fullName evidence="8 9">Dephospho-CoA kinase</fullName>
        <ecNumber evidence="8 9">2.7.1.24</ecNumber>
    </recommendedName>
    <alternativeName>
        <fullName evidence="8">Dephosphocoenzyme A kinase</fullName>
    </alternativeName>
</protein>
<evidence type="ECO:0000313" key="11">
    <source>
        <dbReference type="Proteomes" id="UP001515100"/>
    </source>
</evidence>
<evidence type="ECO:0000256" key="2">
    <source>
        <dbReference type="ARBA" id="ARBA00022490"/>
    </source>
</evidence>
<evidence type="ECO:0000313" key="10">
    <source>
        <dbReference type="EMBL" id="KAA1378754.1"/>
    </source>
</evidence>
<dbReference type="GO" id="GO:0005737">
    <property type="term" value="C:cytoplasm"/>
    <property type="evidence" value="ECO:0007669"/>
    <property type="project" value="UniProtKB-SubCell"/>
</dbReference>
<evidence type="ECO:0000256" key="7">
    <source>
        <dbReference type="ARBA" id="ARBA00022993"/>
    </source>
</evidence>
<dbReference type="GO" id="GO:0015937">
    <property type="term" value="P:coenzyme A biosynthetic process"/>
    <property type="evidence" value="ECO:0007669"/>
    <property type="project" value="UniProtKB-UniRule"/>
</dbReference>
<dbReference type="OrthoDB" id="9812943at2"/>
<dbReference type="NCBIfam" id="NF002879">
    <property type="entry name" value="PRK03333.1"/>
    <property type="match status" value="1"/>
</dbReference>
<keyword evidence="5 8" id="KW-0418">Kinase</keyword>
<proteinExistence type="inferred from homology"/>
<dbReference type="AlphaFoldDB" id="A0A641ANA6"/>
<keyword evidence="6 8" id="KW-0067">ATP-binding</keyword>
<name>A0A641ANA6_9ACTN</name>
<dbReference type="HAMAP" id="MF_00376">
    <property type="entry name" value="Dephospho_CoA_kinase"/>
    <property type="match status" value="1"/>
</dbReference>
<dbReference type="SUPFAM" id="SSF52540">
    <property type="entry name" value="P-loop containing nucleoside triphosphate hydrolases"/>
    <property type="match status" value="1"/>
</dbReference>
<accession>A0A641ANA6</accession>
<feature type="binding site" evidence="8">
    <location>
        <begin position="11"/>
        <end position="16"/>
    </location>
    <ligand>
        <name>ATP</name>
        <dbReference type="ChEBI" id="CHEBI:30616"/>
    </ligand>
</feature>
<comment type="catalytic activity">
    <reaction evidence="8">
        <text>3'-dephospho-CoA + ATP = ADP + CoA + H(+)</text>
        <dbReference type="Rhea" id="RHEA:18245"/>
        <dbReference type="ChEBI" id="CHEBI:15378"/>
        <dbReference type="ChEBI" id="CHEBI:30616"/>
        <dbReference type="ChEBI" id="CHEBI:57287"/>
        <dbReference type="ChEBI" id="CHEBI:57328"/>
        <dbReference type="ChEBI" id="CHEBI:456216"/>
        <dbReference type="EC" id="2.7.1.24"/>
    </reaction>
</comment>
<dbReference type="GO" id="GO:0004140">
    <property type="term" value="F:dephospho-CoA kinase activity"/>
    <property type="evidence" value="ECO:0007669"/>
    <property type="project" value="UniProtKB-UniRule"/>
</dbReference>
<keyword evidence="7 8" id="KW-0173">Coenzyme A biosynthesis</keyword>
<dbReference type="PANTHER" id="PTHR10695">
    <property type="entry name" value="DEPHOSPHO-COA KINASE-RELATED"/>
    <property type="match status" value="1"/>
</dbReference>
<dbReference type="EC" id="2.7.1.24" evidence="8 9"/>
<comment type="caution">
    <text evidence="10">The sequence shown here is derived from an EMBL/GenBank/DDBJ whole genome shotgun (WGS) entry which is preliminary data.</text>
</comment>
<comment type="function">
    <text evidence="8">Catalyzes the phosphorylation of the 3'-hydroxyl group of dephosphocoenzyme A to form coenzyme A.</text>
</comment>
<evidence type="ECO:0000256" key="3">
    <source>
        <dbReference type="ARBA" id="ARBA00022679"/>
    </source>
</evidence>
<dbReference type="InterPro" id="IPR027417">
    <property type="entry name" value="P-loop_NTPase"/>
</dbReference>
<dbReference type="NCBIfam" id="TIGR00152">
    <property type="entry name" value="dephospho-CoA kinase"/>
    <property type="match status" value="1"/>
</dbReference>
<sequence length="206" mass="21260">MLRVGLTGGIGSGKSTVSALLAGHGAVVIDYDLLARDVVAPGSPALDEIASRFGADVITADGTLDRPALGAIVFGDAAALADLNGITHPAIRELGERREAEAGPDAVVVHDNPLLVEMGAAARCDVVVVVDVPVEVQVQRLTTHRGMSEDEARARIAAQASREQRTGAADLVIDNTGPQDELVHIVGGTWDELVSRAAARPEPGTV</sequence>
<evidence type="ECO:0000256" key="5">
    <source>
        <dbReference type="ARBA" id="ARBA00022777"/>
    </source>
</evidence>
<dbReference type="CDD" id="cd02022">
    <property type="entry name" value="DPCK"/>
    <property type="match status" value="1"/>
</dbReference>
<evidence type="ECO:0000256" key="8">
    <source>
        <dbReference type="HAMAP-Rule" id="MF_00376"/>
    </source>
</evidence>
<keyword evidence="11" id="KW-1185">Reference proteome</keyword>
<evidence type="ECO:0000256" key="6">
    <source>
        <dbReference type="ARBA" id="ARBA00022840"/>
    </source>
</evidence>
<organism evidence="10 11">
    <name type="scientific">Aeromicrobium fastidiosum</name>
    <dbReference type="NCBI Taxonomy" id="52699"/>
    <lineage>
        <taxon>Bacteria</taxon>
        <taxon>Bacillati</taxon>
        <taxon>Actinomycetota</taxon>
        <taxon>Actinomycetes</taxon>
        <taxon>Propionibacteriales</taxon>
        <taxon>Nocardioidaceae</taxon>
        <taxon>Aeromicrobium</taxon>
    </lineage>
</organism>
<dbReference type="FunFam" id="3.40.50.300:FF:000991">
    <property type="entry name" value="Dephospho-CoA kinase"/>
    <property type="match status" value="1"/>
</dbReference>
<dbReference type="PROSITE" id="PS51219">
    <property type="entry name" value="DPCK"/>
    <property type="match status" value="1"/>
</dbReference>
<comment type="subcellular location">
    <subcellularLocation>
        <location evidence="8">Cytoplasm</location>
    </subcellularLocation>
</comment>
<comment type="similarity">
    <text evidence="1 8">Belongs to the CoaE family.</text>
</comment>
<dbReference type="Pfam" id="PF01121">
    <property type="entry name" value="CoaE"/>
    <property type="match status" value="1"/>
</dbReference>
<dbReference type="EMBL" id="SDPP02000002">
    <property type="protein sequence ID" value="KAA1378754.1"/>
    <property type="molecule type" value="Genomic_DNA"/>
</dbReference>
<reference evidence="10" key="1">
    <citation type="submission" date="2019-09" db="EMBL/GenBank/DDBJ databases">
        <authorList>
            <person name="Li J."/>
        </authorList>
    </citation>
    <scope>NUCLEOTIDE SEQUENCE [LARGE SCALE GENOMIC DNA]</scope>
    <source>
        <strain evidence="10">NRBC 14897</strain>
    </source>
</reference>
<dbReference type="InterPro" id="IPR001977">
    <property type="entry name" value="Depp_CoAkinase"/>
</dbReference>
<dbReference type="PANTHER" id="PTHR10695:SF46">
    <property type="entry name" value="BIFUNCTIONAL COENZYME A SYNTHASE-RELATED"/>
    <property type="match status" value="1"/>
</dbReference>
<gene>
    <name evidence="8" type="primary">coaE</name>
    <name evidence="10" type="ORF">ESP62_010505</name>
</gene>
<dbReference type="UniPathway" id="UPA00241">
    <property type="reaction ID" value="UER00356"/>
</dbReference>
<evidence type="ECO:0000256" key="4">
    <source>
        <dbReference type="ARBA" id="ARBA00022741"/>
    </source>
</evidence>
<keyword evidence="4 8" id="KW-0547">Nucleotide-binding</keyword>
<dbReference type="GO" id="GO:0005524">
    <property type="term" value="F:ATP binding"/>
    <property type="evidence" value="ECO:0007669"/>
    <property type="project" value="UniProtKB-UniRule"/>
</dbReference>
<dbReference type="Proteomes" id="UP001515100">
    <property type="component" value="Unassembled WGS sequence"/>
</dbReference>
<comment type="pathway">
    <text evidence="8">Cofactor biosynthesis; coenzyme A biosynthesis; CoA from (R)-pantothenate: step 5/5.</text>
</comment>
<evidence type="ECO:0000256" key="9">
    <source>
        <dbReference type="NCBIfam" id="TIGR00152"/>
    </source>
</evidence>